<proteinExistence type="predicted"/>
<dbReference type="AlphaFoldDB" id="A0ABD1YB76"/>
<reference evidence="2 3" key="1">
    <citation type="submission" date="2024-09" db="EMBL/GenBank/DDBJ databases">
        <title>Chromosome-scale assembly of Riccia fluitans.</title>
        <authorList>
            <person name="Paukszto L."/>
            <person name="Sawicki J."/>
            <person name="Karawczyk K."/>
            <person name="Piernik-Szablinska J."/>
            <person name="Szczecinska M."/>
            <person name="Mazdziarz M."/>
        </authorList>
    </citation>
    <scope>NUCLEOTIDE SEQUENCE [LARGE SCALE GENOMIC DNA]</scope>
    <source>
        <strain evidence="2">Rf_01</strain>
        <tissue evidence="2">Aerial parts of the thallus</tissue>
    </source>
</reference>
<sequence>MEADVVEAFDHERTRKRVNTGNTKRHRTGGSGSETRAEHSGGNIECTGNGQTCGASERSIAERTGNGRMKERRNFEQERGRQPSEPNVRTDMGTGPCVRGGEATTSPARHEMINGKGEKRTRSGNLKVRNVNSKAAMRS</sequence>
<feature type="compositionally biased region" description="Basic and acidic residues" evidence="1">
    <location>
        <begin position="68"/>
        <end position="82"/>
    </location>
</feature>
<accession>A0ABD1YB76</accession>
<keyword evidence="3" id="KW-1185">Reference proteome</keyword>
<organism evidence="2 3">
    <name type="scientific">Riccia fluitans</name>
    <dbReference type="NCBI Taxonomy" id="41844"/>
    <lineage>
        <taxon>Eukaryota</taxon>
        <taxon>Viridiplantae</taxon>
        <taxon>Streptophyta</taxon>
        <taxon>Embryophyta</taxon>
        <taxon>Marchantiophyta</taxon>
        <taxon>Marchantiopsida</taxon>
        <taxon>Marchantiidae</taxon>
        <taxon>Marchantiales</taxon>
        <taxon>Ricciaceae</taxon>
        <taxon>Riccia</taxon>
    </lineage>
</organism>
<feature type="compositionally biased region" description="Basic residues" evidence="1">
    <location>
        <begin position="14"/>
        <end position="28"/>
    </location>
</feature>
<evidence type="ECO:0000313" key="2">
    <source>
        <dbReference type="EMBL" id="KAL2623664.1"/>
    </source>
</evidence>
<name>A0ABD1YB76_9MARC</name>
<evidence type="ECO:0000256" key="1">
    <source>
        <dbReference type="SAM" id="MobiDB-lite"/>
    </source>
</evidence>
<gene>
    <name evidence="2" type="ORF">R1flu_003869</name>
</gene>
<comment type="caution">
    <text evidence="2">The sequence shown here is derived from an EMBL/GenBank/DDBJ whole genome shotgun (WGS) entry which is preliminary data.</text>
</comment>
<dbReference type="EMBL" id="JBHFFA010000006">
    <property type="protein sequence ID" value="KAL2623664.1"/>
    <property type="molecule type" value="Genomic_DNA"/>
</dbReference>
<evidence type="ECO:0000313" key="3">
    <source>
        <dbReference type="Proteomes" id="UP001605036"/>
    </source>
</evidence>
<protein>
    <submittedName>
        <fullName evidence="2">Uncharacterized protein</fullName>
    </submittedName>
</protein>
<feature type="region of interest" description="Disordered" evidence="1">
    <location>
        <begin position="1"/>
        <end position="139"/>
    </location>
</feature>
<feature type="compositionally biased region" description="Basic and acidic residues" evidence="1">
    <location>
        <begin position="108"/>
        <end position="121"/>
    </location>
</feature>
<dbReference type="Proteomes" id="UP001605036">
    <property type="component" value="Unassembled WGS sequence"/>
</dbReference>